<dbReference type="SUPFAM" id="SSF160467">
    <property type="entry name" value="PH0987 N-terminal domain-like"/>
    <property type="match status" value="1"/>
</dbReference>
<dbReference type="InterPro" id="IPR005479">
    <property type="entry name" value="CPAse_ATP-bd"/>
</dbReference>
<evidence type="ECO:0000256" key="7">
    <source>
        <dbReference type="PROSITE-ProRule" id="PRU00409"/>
    </source>
</evidence>
<dbReference type="OrthoDB" id="196847at2759"/>
<feature type="domain" description="ATP-grasp" evidence="9">
    <location>
        <begin position="125"/>
        <end position="322"/>
    </location>
</feature>
<evidence type="ECO:0000256" key="2">
    <source>
        <dbReference type="ARBA" id="ARBA00022598"/>
    </source>
</evidence>
<dbReference type="SMART" id="SM00796">
    <property type="entry name" value="AHS1"/>
    <property type="match status" value="1"/>
</dbReference>
<dbReference type="InterPro" id="IPR003778">
    <property type="entry name" value="CT_A_B"/>
</dbReference>
<dbReference type="Pfam" id="PF02785">
    <property type="entry name" value="Biotin_carb_C"/>
    <property type="match status" value="1"/>
</dbReference>
<organism evidence="11 12">
    <name type="scientific">Brettanomyces naardenensis</name>
    <name type="common">Yeast</name>
    <dbReference type="NCBI Taxonomy" id="13370"/>
    <lineage>
        <taxon>Eukaryota</taxon>
        <taxon>Fungi</taxon>
        <taxon>Dikarya</taxon>
        <taxon>Ascomycota</taxon>
        <taxon>Saccharomycotina</taxon>
        <taxon>Pichiomycetes</taxon>
        <taxon>Pichiales</taxon>
        <taxon>Pichiaceae</taxon>
        <taxon>Brettanomyces</taxon>
    </lineage>
</organism>
<dbReference type="InterPro" id="IPR016185">
    <property type="entry name" value="PreATP-grasp_dom_sf"/>
</dbReference>
<dbReference type="AlphaFoldDB" id="A0A448YR89"/>
<keyword evidence="6" id="KW-0092">Biotin</keyword>
<dbReference type="InterPro" id="IPR011761">
    <property type="entry name" value="ATP-grasp"/>
</dbReference>
<feature type="domain" description="Biotin carboxylation" evidence="10">
    <location>
        <begin position="7"/>
        <end position="469"/>
    </location>
</feature>
<dbReference type="InterPro" id="IPR011764">
    <property type="entry name" value="Biotin_carboxylation_dom"/>
</dbReference>
<dbReference type="InterPro" id="IPR005482">
    <property type="entry name" value="Biotin_COase_C"/>
</dbReference>
<dbReference type="Gene3D" id="2.40.100.10">
    <property type="entry name" value="Cyclophilin-like"/>
    <property type="match status" value="2"/>
</dbReference>
<dbReference type="SMART" id="SM00797">
    <property type="entry name" value="AHS2"/>
    <property type="match status" value="1"/>
</dbReference>
<dbReference type="GO" id="GO:0016874">
    <property type="term" value="F:ligase activity"/>
    <property type="evidence" value="ECO:0007669"/>
    <property type="project" value="UniProtKB-KW"/>
</dbReference>
<comment type="cofactor">
    <cofactor evidence="1">
        <name>biotin</name>
        <dbReference type="ChEBI" id="CHEBI:57586"/>
    </cofactor>
</comment>
<evidence type="ECO:0000259" key="9">
    <source>
        <dbReference type="PROSITE" id="PS50975"/>
    </source>
</evidence>
<dbReference type="InterPro" id="IPR000089">
    <property type="entry name" value="Biotin_lipoyl"/>
</dbReference>
<accession>A0A448YR89</accession>
<dbReference type="InterPro" id="IPR011054">
    <property type="entry name" value="Rudment_hybrid_motif"/>
</dbReference>
<dbReference type="GO" id="GO:0016787">
    <property type="term" value="F:hydrolase activity"/>
    <property type="evidence" value="ECO:0007669"/>
    <property type="project" value="UniProtKB-KW"/>
</dbReference>
<dbReference type="InterPro" id="IPR011053">
    <property type="entry name" value="Single_hybrid_motif"/>
</dbReference>
<evidence type="ECO:0000256" key="3">
    <source>
        <dbReference type="ARBA" id="ARBA00022741"/>
    </source>
</evidence>
<dbReference type="PROSITE" id="PS50975">
    <property type="entry name" value="ATP_GRASP"/>
    <property type="match status" value="1"/>
</dbReference>
<dbReference type="SUPFAM" id="SSF56059">
    <property type="entry name" value="Glutathione synthetase ATP-binding domain-like"/>
    <property type="match status" value="1"/>
</dbReference>
<evidence type="ECO:0000256" key="5">
    <source>
        <dbReference type="ARBA" id="ARBA00022840"/>
    </source>
</evidence>
<dbReference type="Pfam" id="PF02626">
    <property type="entry name" value="CT_A_B"/>
    <property type="match status" value="1"/>
</dbReference>
<dbReference type="InterPro" id="IPR003833">
    <property type="entry name" value="CT_C_D"/>
</dbReference>
<dbReference type="InterPro" id="IPR050856">
    <property type="entry name" value="Biotin_carboxylase_complex"/>
</dbReference>
<dbReference type="SUPFAM" id="SSF51246">
    <property type="entry name" value="Rudiment single hybrid motif"/>
    <property type="match status" value="1"/>
</dbReference>
<dbReference type="InterPro" id="IPR029000">
    <property type="entry name" value="Cyclophilin-like_dom_sf"/>
</dbReference>
<gene>
    <name evidence="11" type="ORF">BRENAR_LOCUS4174</name>
</gene>
<dbReference type="Gene3D" id="3.30.1360.40">
    <property type="match status" value="1"/>
</dbReference>
<evidence type="ECO:0000313" key="12">
    <source>
        <dbReference type="Proteomes" id="UP000290900"/>
    </source>
</evidence>
<dbReference type="InParanoid" id="A0A448YR89"/>
<dbReference type="EMBL" id="CAACVR010000045">
    <property type="protein sequence ID" value="VEU23444.1"/>
    <property type="molecule type" value="Genomic_DNA"/>
</dbReference>
<dbReference type="Pfam" id="PF02682">
    <property type="entry name" value="CT_C_D"/>
    <property type="match status" value="1"/>
</dbReference>
<dbReference type="Pfam" id="PF00289">
    <property type="entry name" value="Biotin_carb_N"/>
    <property type="match status" value="1"/>
</dbReference>
<keyword evidence="12" id="KW-1185">Reference proteome</keyword>
<dbReference type="PANTHER" id="PTHR18866:SF128">
    <property type="entry name" value="UREA AMIDOLYASE"/>
    <property type="match status" value="1"/>
</dbReference>
<reference evidence="11 12" key="1">
    <citation type="submission" date="2018-12" db="EMBL/GenBank/DDBJ databases">
        <authorList>
            <person name="Tiukova I."/>
            <person name="Dainat J."/>
        </authorList>
    </citation>
    <scope>NUCLEOTIDE SEQUENCE [LARGE SCALE GENOMIC DNA]</scope>
</reference>
<evidence type="ECO:0000256" key="6">
    <source>
        <dbReference type="ARBA" id="ARBA00023267"/>
    </source>
</evidence>
<dbReference type="SUPFAM" id="SSF50891">
    <property type="entry name" value="Cyclophilin-like"/>
    <property type="match status" value="2"/>
</dbReference>
<evidence type="ECO:0000259" key="10">
    <source>
        <dbReference type="PROSITE" id="PS50979"/>
    </source>
</evidence>
<sequence length="1243" mass="138013">MTLQFQNINKVLIANRGEIACRIIRACKKYGLISIAVYSKEDIESLHVSQADEAILLPGIGAAAYINAEEIVKVAKENMADVVIPGYGFLSENADFAAELAKCSIAFAGPDSFSIEQFGQKHLARKIAVASNVPIVPGTDLIEDENELIEACNSIGYPVILKATAGGGGMGLKVCCDDKETRANFAEVKSRGASLFKNAGVFVEKYITSGRHIEVQLFGNGLGDIVTFGERECSIQRRHQKVIEESPSSYVDQSLRAKLTSCAKRLAEQVKYKSAGTVEFLVDDENSEFYFLEMNTRLQVEHGISELVYNVDLVYFMLLQADYEISGPGSGIPLDILKENLILENGVEVPQGHAIEVRVYAENPVRDFAPCPGILHHVSIPSEGRYGHYMVRVDHWISTGGKVSPYFDPLLAKVMVWSPKRTSDNMIKVLRDIRIQGPVNNIEYCIRILESEEFRAGKTLTNFLDFFQFRPRLIEFIESGDYTTVQDLPGRNDVRHGVPRSGPVDSLSLQLANIAVGNNKEAECLEFTVRGAELKFHAAATIALAGGKFNATLNKITAIPFFTEIHVPAGSILDIGEAQGNAVKCYLAVKGGFPGVAEWLGSKSCTPGLKLGGHQGRTFLPGDCLEIAGSEVEKFGLGYQIPPSLIPNYDLYDNIIRVISGPHDTPDIASEAGLKQLYSTVYKINFNSNRGAVRLDGPAFQFSRRNGGDGGGHPSNILEYPYPSGGLSTVGSTLVLFGVDGGTLSGFTCLCVPSEVDFWKFGQAAIGSDIKFKLIEYWDAIELRKRREDYIKVISKRPETSTYSFDDEIDYQPVELLGKFLYKREATDSLPYVAFRQAGEGMILIDFSTEKYSLFNNGRQYILDNLVKKQLKSEILATESDTGAYSVCFDPLVVNRDVLLAKLVSLESGIPPVERLKVPSRVYRLPICFEHEALKRCIARYLHAQRPHASYLPSNVDYLMKANCIDSFDHFKKYIIGKPEVTVAVSFLCANPLFVNTDPRCRFATSKYNPSRTETPAGTIGSGSVCQSVYSVDSPGGYMIWGVTLPNWYWDTFCRIHKDPWPLEIFDQVVYYEVDEAELNRLNTQWLTGKIEFEAEETEFDFVQYKKFLDSIKDELVELTQRKEAAFGHLVEVEKQDLEKWHEEKQAVKAARAGAEKLLSGPNVIKINSTMPANVFKINFRKGSTISSGKPVVVLESMKMEIPLRVKDKKGSENTSYKVLEVLVDEGDVVSPGETLMIVERLE</sequence>
<dbReference type="GO" id="GO:0044281">
    <property type="term" value="P:small molecule metabolic process"/>
    <property type="evidence" value="ECO:0007669"/>
    <property type="project" value="UniProtKB-ARBA"/>
</dbReference>
<dbReference type="SUPFAM" id="SSF51230">
    <property type="entry name" value="Single hybrid motif"/>
    <property type="match status" value="1"/>
</dbReference>
<keyword evidence="4" id="KW-0378">Hydrolase</keyword>
<dbReference type="Proteomes" id="UP000290900">
    <property type="component" value="Unassembled WGS sequence"/>
</dbReference>
<proteinExistence type="predicted"/>
<dbReference type="PROSITE" id="PS50968">
    <property type="entry name" value="BIOTINYL_LIPOYL"/>
    <property type="match status" value="1"/>
</dbReference>
<evidence type="ECO:0000256" key="1">
    <source>
        <dbReference type="ARBA" id="ARBA00001953"/>
    </source>
</evidence>
<dbReference type="PROSITE" id="PS00866">
    <property type="entry name" value="CPSASE_1"/>
    <property type="match status" value="1"/>
</dbReference>
<dbReference type="PROSITE" id="PS50979">
    <property type="entry name" value="BC"/>
    <property type="match status" value="1"/>
</dbReference>
<evidence type="ECO:0000313" key="11">
    <source>
        <dbReference type="EMBL" id="VEU23444.1"/>
    </source>
</evidence>
<dbReference type="CDD" id="cd06850">
    <property type="entry name" value="biotinyl_domain"/>
    <property type="match status" value="1"/>
</dbReference>
<dbReference type="Pfam" id="PF00364">
    <property type="entry name" value="Biotin_lipoyl"/>
    <property type="match status" value="1"/>
</dbReference>
<protein>
    <submittedName>
        <fullName evidence="11">DEKNAAC104736</fullName>
    </submittedName>
</protein>
<name>A0A448YR89_BRENA</name>
<dbReference type="PANTHER" id="PTHR18866">
    <property type="entry name" value="CARBOXYLASE:PYRUVATE/ACETYL-COA/PROPIONYL-COA CARBOXYLASE"/>
    <property type="match status" value="1"/>
</dbReference>
<dbReference type="InterPro" id="IPR005481">
    <property type="entry name" value="BC-like_N"/>
</dbReference>
<feature type="domain" description="Lipoyl-binding" evidence="8">
    <location>
        <begin position="1164"/>
        <end position="1240"/>
    </location>
</feature>
<keyword evidence="5 7" id="KW-0067">ATP-binding</keyword>
<evidence type="ECO:0000259" key="8">
    <source>
        <dbReference type="PROSITE" id="PS50968"/>
    </source>
</evidence>
<dbReference type="Pfam" id="PF02786">
    <property type="entry name" value="CPSase_L_D2"/>
    <property type="match status" value="1"/>
</dbReference>
<evidence type="ECO:0000256" key="4">
    <source>
        <dbReference type="ARBA" id="ARBA00022801"/>
    </source>
</evidence>
<dbReference type="GO" id="GO:0005524">
    <property type="term" value="F:ATP binding"/>
    <property type="evidence" value="ECO:0007669"/>
    <property type="project" value="UniProtKB-UniRule"/>
</dbReference>
<dbReference type="GO" id="GO:0046872">
    <property type="term" value="F:metal ion binding"/>
    <property type="evidence" value="ECO:0007669"/>
    <property type="project" value="InterPro"/>
</dbReference>
<dbReference type="SUPFAM" id="SSF52440">
    <property type="entry name" value="PreATP-grasp domain"/>
    <property type="match status" value="1"/>
</dbReference>
<keyword evidence="2" id="KW-0436">Ligase</keyword>
<keyword evidence="3 7" id="KW-0547">Nucleotide-binding</keyword>
<dbReference type="Gene3D" id="2.40.50.100">
    <property type="match status" value="1"/>
</dbReference>
<dbReference type="Gene3D" id="3.30.470.20">
    <property type="entry name" value="ATP-grasp fold, B domain"/>
    <property type="match status" value="1"/>
</dbReference>
<dbReference type="PROSITE" id="PS00867">
    <property type="entry name" value="CPSASE_2"/>
    <property type="match status" value="1"/>
</dbReference>
<dbReference type="SMART" id="SM00878">
    <property type="entry name" value="Biotin_carb_C"/>
    <property type="match status" value="1"/>
</dbReference>
<dbReference type="STRING" id="13370.A0A448YR89"/>